<evidence type="ECO:0000256" key="10">
    <source>
        <dbReference type="ARBA" id="ARBA00022842"/>
    </source>
</evidence>
<feature type="domain" description="Pyruvate kinase barrel" evidence="15">
    <location>
        <begin position="1"/>
        <end position="322"/>
    </location>
</feature>
<accession>I2F7E5</accession>
<comment type="cofactor">
    <cofactor evidence="1">
        <name>K(+)</name>
        <dbReference type="ChEBI" id="CHEBI:29103"/>
    </cofactor>
</comment>
<dbReference type="InterPro" id="IPR015793">
    <property type="entry name" value="Pyrv_Knase_brl"/>
</dbReference>
<dbReference type="PANTHER" id="PTHR11817">
    <property type="entry name" value="PYRUVATE KINASE"/>
    <property type="match status" value="1"/>
</dbReference>
<evidence type="ECO:0000256" key="7">
    <source>
        <dbReference type="ARBA" id="ARBA00022741"/>
    </source>
</evidence>
<dbReference type="InterPro" id="IPR015806">
    <property type="entry name" value="Pyrv_Knase_insert_dom_sf"/>
</dbReference>
<keyword evidence="18" id="KW-1185">Reference proteome</keyword>
<dbReference type="GO" id="GO:0030955">
    <property type="term" value="F:potassium ion binding"/>
    <property type="evidence" value="ECO:0007669"/>
    <property type="project" value="UniProtKB-UniRule"/>
</dbReference>
<dbReference type="NCBIfam" id="NF004978">
    <property type="entry name" value="PRK06354.1"/>
    <property type="match status" value="1"/>
</dbReference>
<dbReference type="FunFam" id="2.40.33.10:FF:000001">
    <property type="entry name" value="Pyruvate kinase"/>
    <property type="match status" value="1"/>
</dbReference>
<reference evidence="17 18" key="1">
    <citation type="journal article" date="2012" name="Genome Biol. Evol.">
        <title>Genome Sequence of the Mesophilic Thermotogales Bacterium Mesotoga prima MesG1.Ag.4.2 Reveals the Largest Thermotogales Genome To Date.</title>
        <authorList>
            <person name="Zhaxybayeva O."/>
            <person name="Swithers K.S."/>
            <person name="Foght J."/>
            <person name="Green A.G."/>
            <person name="Bruce D."/>
            <person name="Detter C."/>
            <person name="Han S."/>
            <person name="Teshima H."/>
            <person name="Han J."/>
            <person name="Woyke T."/>
            <person name="Pitluck S."/>
            <person name="Nolan M."/>
            <person name="Ivanova N."/>
            <person name="Pati A."/>
            <person name="Land M.L."/>
            <person name="Dlutek M."/>
            <person name="Doolittle W.F."/>
            <person name="Noll K.M."/>
            <person name="Nesbo C.L."/>
        </authorList>
    </citation>
    <scope>NUCLEOTIDE SEQUENCE [LARGE SCALE GENOMIC DNA]</scope>
    <source>
        <strain evidence="18">mesG1.Ag.4.2</strain>
    </source>
</reference>
<dbReference type="Gene3D" id="2.40.33.10">
    <property type="entry name" value="PK beta-barrel domain-like"/>
    <property type="match status" value="1"/>
</dbReference>
<keyword evidence="5 14" id="KW-0808">Transferase</keyword>
<dbReference type="NCBIfam" id="NF004491">
    <property type="entry name" value="PRK05826.1"/>
    <property type="match status" value="1"/>
</dbReference>
<keyword evidence="12 17" id="KW-0670">Pyruvate</keyword>
<protein>
    <recommendedName>
        <fullName evidence="4 13">Pyruvate kinase</fullName>
        <ecNumber evidence="4 13">2.7.1.40</ecNumber>
    </recommendedName>
</protein>
<dbReference type="AlphaFoldDB" id="I2F7E5"/>
<evidence type="ECO:0000256" key="14">
    <source>
        <dbReference type="RuleBase" id="RU000504"/>
    </source>
</evidence>
<dbReference type="KEGG" id="mpg:Theba_2217"/>
<dbReference type="SUPFAM" id="SSF51621">
    <property type="entry name" value="Phosphoenolpyruvate/pyruvate domain"/>
    <property type="match status" value="1"/>
</dbReference>
<evidence type="ECO:0000256" key="11">
    <source>
        <dbReference type="ARBA" id="ARBA00023152"/>
    </source>
</evidence>
<keyword evidence="11 14" id="KW-0324">Glycolysis</keyword>
<evidence type="ECO:0000256" key="5">
    <source>
        <dbReference type="ARBA" id="ARBA00022679"/>
    </source>
</evidence>
<keyword evidence="7" id="KW-0547">Nucleotide-binding</keyword>
<evidence type="ECO:0000256" key="13">
    <source>
        <dbReference type="NCBIfam" id="TIGR01064"/>
    </source>
</evidence>
<dbReference type="InterPro" id="IPR040442">
    <property type="entry name" value="Pyrv_kinase-like_dom_sf"/>
</dbReference>
<dbReference type="Pfam" id="PF00224">
    <property type="entry name" value="PK"/>
    <property type="match status" value="1"/>
</dbReference>
<dbReference type="GO" id="GO:0000287">
    <property type="term" value="F:magnesium ion binding"/>
    <property type="evidence" value="ECO:0007669"/>
    <property type="project" value="UniProtKB-UniRule"/>
</dbReference>
<keyword evidence="9" id="KW-0067">ATP-binding</keyword>
<dbReference type="InterPro" id="IPR036918">
    <property type="entry name" value="Pyrv_Knase_C_sf"/>
</dbReference>
<keyword evidence="8 14" id="KW-0418">Kinase</keyword>
<dbReference type="STRING" id="660470.Theba_2217"/>
<dbReference type="eggNOG" id="COG0469">
    <property type="taxonomic scope" value="Bacteria"/>
</dbReference>
<dbReference type="SUPFAM" id="SSF52935">
    <property type="entry name" value="PK C-terminal domain-like"/>
    <property type="match status" value="1"/>
</dbReference>
<dbReference type="GO" id="GO:0016301">
    <property type="term" value="F:kinase activity"/>
    <property type="evidence" value="ECO:0007669"/>
    <property type="project" value="UniProtKB-KW"/>
</dbReference>
<dbReference type="RefSeq" id="WP_014731608.1">
    <property type="nucleotide sequence ID" value="NC_017934.1"/>
</dbReference>
<comment type="pathway">
    <text evidence="2 14">Carbohydrate degradation; glycolysis; pyruvate from D-glyceraldehyde 3-phosphate: step 5/5.</text>
</comment>
<evidence type="ECO:0000256" key="3">
    <source>
        <dbReference type="ARBA" id="ARBA00008663"/>
    </source>
</evidence>
<dbReference type="InterPro" id="IPR018209">
    <property type="entry name" value="Pyrv_Knase_AS"/>
</dbReference>
<evidence type="ECO:0000313" key="18">
    <source>
        <dbReference type="Proteomes" id="UP000002881"/>
    </source>
</evidence>
<gene>
    <name evidence="17" type="ORF">Theba_2217</name>
</gene>
<evidence type="ECO:0000259" key="16">
    <source>
        <dbReference type="Pfam" id="PF02887"/>
    </source>
</evidence>
<feature type="domain" description="Pyruvate kinase C-terminal" evidence="16">
    <location>
        <begin position="357"/>
        <end position="468"/>
    </location>
</feature>
<dbReference type="UniPathway" id="UPA00109">
    <property type="reaction ID" value="UER00188"/>
</dbReference>
<dbReference type="EC" id="2.7.1.40" evidence="4 13"/>
<evidence type="ECO:0000259" key="15">
    <source>
        <dbReference type="Pfam" id="PF00224"/>
    </source>
</evidence>
<dbReference type="NCBIfam" id="TIGR01064">
    <property type="entry name" value="pyruv_kin"/>
    <property type="match status" value="1"/>
</dbReference>
<evidence type="ECO:0000256" key="8">
    <source>
        <dbReference type="ARBA" id="ARBA00022777"/>
    </source>
</evidence>
<dbReference type="InterPro" id="IPR015813">
    <property type="entry name" value="Pyrv/PenolPyrv_kinase-like_dom"/>
</dbReference>
<dbReference type="Proteomes" id="UP000002881">
    <property type="component" value="Chromosome"/>
</dbReference>
<dbReference type="PRINTS" id="PR01050">
    <property type="entry name" value="PYRUVTKNASE"/>
</dbReference>
<dbReference type="SUPFAM" id="SSF50800">
    <property type="entry name" value="PK beta-barrel domain-like"/>
    <property type="match status" value="1"/>
</dbReference>
<evidence type="ECO:0000313" key="17">
    <source>
        <dbReference type="EMBL" id="AFK07848.1"/>
    </source>
</evidence>
<dbReference type="GO" id="GO:0004743">
    <property type="term" value="F:pyruvate kinase activity"/>
    <property type="evidence" value="ECO:0007669"/>
    <property type="project" value="UniProtKB-UniRule"/>
</dbReference>
<dbReference type="InterPro" id="IPR001697">
    <property type="entry name" value="Pyr_Knase"/>
</dbReference>
<sequence length="472" mass="51994">MRKTKIVCTIGPATESLEVLRSLLQRGMDVARLNTTHGDISEHRERIRNLKEIRKSANSPLTILLDLSGPKIRTGVFKKDAVDIKRGSEIILTTEDIEGDEKIFGVNYKKLPEEVQPGNLILMDDGKIKLRVESITGSEVRTKVLNGGIVTHRRGINLPGIDISIPAITEKDKKFIKLGIEERVDYFALSFVRRSEDVVHAKKVIKDLGGSIPIISKIETEQALKNIEQIAEVSDGLMVARGDLGVEIPVEEVPVAQKKIIRHGNQKRIPVITATQMLESMIENPVPTRAEATDITNAILDGSDAIMLSGETSIGKYPLEAVSVMDLTARAAEKYLKQNPELLKWTREKISTDDHTDAICRAAWDISEELKVKVIVSSTFSGHTARNVSGFRPRAHILAVTPNEETYYRLNLVWGARPVLMGLGSSTDDLVRVAGPLARRLKLVKSGDTIILTAGIPFGTSNSTNILKLETA</sequence>
<organism evidence="17 18">
    <name type="scientific">Mesotoga prima MesG1.Ag.4.2</name>
    <dbReference type="NCBI Taxonomy" id="660470"/>
    <lineage>
        <taxon>Bacteria</taxon>
        <taxon>Thermotogati</taxon>
        <taxon>Thermotogota</taxon>
        <taxon>Thermotogae</taxon>
        <taxon>Kosmotogales</taxon>
        <taxon>Kosmotogaceae</taxon>
        <taxon>Mesotoga</taxon>
    </lineage>
</organism>
<evidence type="ECO:0000256" key="2">
    <source>
        <dbReference type="ARBA" id="ARBA00004997"/>
    </source>
</evidence>
<dbReference type="PROSITE" id="PS00110">
    <property type="entry name" value="PYRUVATE_KINASE"/>
    <property type="match status" value="1"/>
</dbReference>
<evidence type="ECO:0000256" key="9">
    <source>
        <dbReference type="ARBA" id="ARBA00022840"/>
    </source>
</evidence>
<evidence type="ECO:0000256" key="4">
    <source>
        <dbReference type="ARBA" id="ARBA00012142"/>
    </source>
</evidence>
<dbReference type="InterPro" id="IPR015795">
    <property type="entry name" value="Pyrv_Knase_C"/>
</dbReference>
<name>I2F7E5_9BACT</name>
<dbReference type="InterPro" id="IPR011037">
    <property type="entry name" value="Pyrv_Knase-like_insert_dom_sf"/>
</dbReference>
<evidence type="ECO:0000256" key="1">
    <source>
        <dbReference type="ARBA" id="ARBA00001958"/>
    </source>
</evidence>
<keyword evidence="10 14" id="KW-0460">Magnesium</keyword>
<comment type="similarity">
    <text evidence="3 14">Belongs to the pyruvate kinase family.</text>
</comment>
<dbReference type="GO" id="GO:0005524">
    <property type="term" value="F:ATP binding"/>
    <property type="evidence" value="ECO:0007669"/>
    <property type="project" value="UniProtKB-KW"/>
</dbReference>
<evidence type="ECO:0000256" key="6">
    <source>
        <dbReference type="ARBA" id="ARBA00022723"/>
    </source>
</evidence>
<comment type="catalytic activity">
    <reaction evidence="14">
        <text>pyruvate + ATP = phosphoenolpyruvate + ADP + H(+)</text>
        <dbReference type="Rhea" id="RHEA:18157"/>
        <dbReference type="ChEBI" id="CHEBI:15361"/>
        <dbReference type="ChEBI" id="CHEBI:15378"/>
        <dbReference type="ChEBI" id="CHEBI:30616"/>
        <dbReference type="ChEBI" id="CHEBI:58702"/>
        <dbReference type="ChEBI" id="CHEBI:456216"/>
        <dbReference type="EC" id="2.7.1.40"/>
    </reaction>
</comment>
<dbReference type="Pfam" id="PF02887">
    <property type="entry name" value="PK_C"/>
    <property type="match status" value="1"/>
</dbReference>
<proteinExistence type="inferred from homology"/>
<evidence type="ECO:0000256" key="12">
    <source>
        <dbReference type="ARBA" id="ARBA00023317"/>
    </source>
</evidence>
<keyword evidence="6" id="KW-0479">Metal-binding</keyword>
<dbReference type="EMBL" id="CP003532">
    <property type="protein sequence ID" value="AFK07848.1"/>
    <property type="molecule type" value="Genomic_DNA"/>
</dbReference>
<dbReference type="HOGENOM" id="CLU_015439_0_2_0"/>
<dbReference type="GeneID" id="87107951"/>
<dbReference type="Gene3D" id="3.40.1380.20">
    <property type="entry name" value="Pyruvate kinase, C-terminal domain"/>
    <property type="match status" value="1"/>
</dbReference>
<dbReference type="Gene3D" id="3.20.20.60">
    <property type="entry name" value="Phosphoenolpyruvate-binding domains"/>
    <property type="match status" value="1"/>
</dbReference>